<keyword evidence="5" id="KW-1133">Transmembrane helix</keyword>
<dbReference type="PANTHER" id="PTHR30558:SF3">
    <property type="entry name" value="BIOPOLYMER TRANSPORT PROTEIN EXBD-RELATED"/>
    <property type="match status" value="1"/>
</dbReference>
<evidence type="ECO:0000313" key="8">
    <source>
        <dbReference type="EMBL" id="MDT0553183.1"/>
    </source>
</evidence>
<comment type="caution">
    <text evidence="8">The sequence shown here is derived from an EMBL/GenBank/DDBJ whole genome shotgun (WGS) entry which is preliminary data.</text>
</comment>
<keyword evidence="3" id="KW-1003">Cell membrane</keyword>
<reference evidence="8 9" key="1">
    <citation type="submission" date="2023-09" db="EMBL/GenBank/DDBJ databases">
        <authorList>
            <person name="Rey-Velasco X."/>
        </authorList>
    </citation>
    <scope>NUCLEOTIDE SEQUENCE [LARGE SCALE GENOMIC DNA]</scope>
    <source>
        <strain evidence="8 9">P050</strain>
    </source>
</reference>
<keyword evidence="9" id="KW-1185">Reference proteome</keyword>
<evidence type="ECO:0000256" key="4">
    <source>
        <dbReference type="ARBA" id="ARBA00022692"/>
    </source>
</evidence>
<keyword evidence="6" id="KW-0472">Membrane</keyword>
<evidence type="ECO:0000256" key="7">
    <source>
        <dbReference type="RuleBase" id="RU003879"/>
    </source>
</evidence>
<evidence type="ECO:0000256" key="3">
    <source>
        <dbReference type="ARBA" id="ARBA00022475"/>
    </source>
</evidence>
<dbReference type="Pfam" id="PF02472">
    <property type="entry name" value="ExbD"/>
    <property type="match status" value="1"/>
</dbReference>
<gene>
    <name evidence="8" type="ORF">RM519_08005</name>
</gene>
<dbReference type="RefSeq" id="WP_311593170.1">
    <property type="nucleotide sequence ID" value="NZ_JAVRHV010000003.1"/>
</dbReference>
<evidence type="ECO:0000256" key="1">
    <source>
        <dbReference type="ARBA" id="ARBA00004162"/>
    </source>
</evidence>
<organism evidence="8 9">
    <name type="scientific">Urechidicola vernalis</name>
    <dbReference type="NCBI Taxonomy" id="3075600"/>
    <lineage>
        <taxon>Bacteria</taxon>
        <taxon>Pseudomonadati</taxon>
        <taxon>Bacteroidota</taxon>
        <taxon>Flavobacteriia</taxon>
        <taxon>Flavobacteriales</taxon>
        <taxon>Flavobacteriaceae</taxon>
        <taxon>Urechidicola</taxon>
    </lineage>
</organism>
<dbReference type="Proteomes" id="UP001252186">
    <property type="component" value="Unassembled WGS sequence"/>
</dbReference>
<proteinExistence type="inferred from homology"/>
<keyword evidence="7" id="KW-0653">Protein transport</keyword>
<evidence type="ECO:0000256" key="5">
    <source>
        <dbReference type="ARBA" id="ARBA00022989"/>
    </source>
</evidence>
<sequence>MSKFSKKKKGLPPINTASLPDIVFMLLFFFMVATTMRETTVMVAQQIPNATEIKKLQDKRLISYIYVGEAQDKDAYGEGDKIQLNDKISDVKEVRSFIFAAREGINEDERDYMTTMIKADENCSVGTINDIKKELREINALKVTYSARPGELK</sequence>
<evidence type="ECO:0000256" key="2">
    <source>
        <dbReference type="ARBA" id="ARBA00005811"/>
    </source>
</evidence>
<dbReference type="PANTHER" id="PTHR30558">
    <property type="entry name" value="EXBD MEMBRANE COMPONENT OF PMF-DRIVEN MACROMOLECULE IMPORT SYSTEM"/>
    <property type="match status" value="1"/>
</dbReference>
<accession>A0ABU2Y814</accession>
<keyword evidence="4 7" id="KW-0812">Transmembrane</keyword>
<evidence type="ECO:0000313" key="9">
    <source>
        <dbReference type="Proteomes" id="UP001252186"/>
    </source>
</evidence>
<evidence type="ECO:0000256" key="6">
    <source>
        <dbReference type="ARBA" id="ARBA00023136"/>
    </source>
</evidence>
<keyword evidence="7" id="KW-0813">Transport</keyword>
<dbReference type="InterPro" id="IPR003400">
    <property type="entry name" value="ExbD"/>
</dbReference>
<protein>
    <submittedName>
        <fullName evidence="8">Biopolymer transporter ExbD</fullName>
    </submittedName>
</protein>
<comment type="subcellular location">
    <subcellularLocation>
        <location evidence="1">Cell membrane</location>
        <topology evidence="1">Single-pass membrane protein</topology>
    </subcellularLocation>
    <subcellularLocation>
        <location evidence="7">Cell membrane</location>
        <topology evidence="7">Single-pass type II membrane protein</topology>
    </subcellularLocation>
</comment>
<comment type="similarity">
    <text evidence="2 7">Belongs to the ExbD/TolR family.</text>
</comment>
<name>A0ABU2Y814_9FLAO</name>
<dbReference type="EMBL" id="JAVRHV010000003">
    <property type="protein sequence ID" value="MDT0553183.1"/>
    <property type="molecule type" value="Genomic_DNA"/>
</dbReference>